<keyword evidence="2 9" id="KW-0963">Cytoplasm</keyword>
<dbReference type="InterPro" id="IPR003697">
    <property type="entry name" value="Maf-like"/>
</dbReference>
<comment type="cofactor">
    <cofactor evidence="9">
        <name>a divalent metal cation</name>
        <dbReference type="ChEBI" id="CHEBI:60240"/>
    </cofactor>
</comment>
<feature type="active site" description="Proton acceptor" evidence="9">
    <location>
        <position position="79"/>
    </location>
</feature>
<evidence type="ECO:0000313" key="11">
    <source>
        <dbReference type="Proteomes" id="UP000030856"/>
    </source>
</evidence>
<comment type="caution">
    <text evidence="9">Lacks conserved residue(s) required for the propagation of feature annotation.</text>
</comment>
<evidence type="ECO:0000313" key="10">
    <source>
        <dbReference type="EMBL" id="KHF24619.1"/>
    </source>
</evidence>
<dbReference type="HAMAP" id="MF_00528">
    <property type="entry name" value="Maf"/>
    <property type="match status" value="1"/>
</dbReference>
<feature type="site" description="Important for substrate specificity" evidence="9">
    <location>
        <position position="22"/>
    </location>
</feature>
<name>A0A0B0H9Q1_SOVGS</name>
<dbReference type="PANTHER" id="PTHR43213">
    <property type="entry name" value="BIFUNCTIONAL DTTP/UTP PYROPHOSPHATASE/METHYLTRANSFERASE PROTEIN-RELATED"/>
    <property type="match status" value="1"/>
</dbReference>
<dbReference type="Gene3D" id="3.90.950.10">
    <property type="match status" value="1"/>
</dbReference>
<feature type="site" description="Important for substrate specificity" evidence="9">
    <location>
        <position position="164"/>
    </location>
</feature>
<comment type="subcellular location">
    <subcellularLocation>
        <location evidence="1 9">Cytoplasm</location>
    </subcellularLocation>
</comment>
<dbReference type="GO" id="GO:0005737">
    <property type="term" value="C:cytoplasm"/>
    <property type="evidence" value="ECO:0007669"/>
    <property type="project" value="UniProtKB-SubCell"/>
</dbReference>
<dbReference type="EMBL" id="JRAA01000002">
    <property type="protein sequence ID" value="KHF24619.1"/>
    <property type="molecule type" value="Genomic_DNA"/>
</dbReference>
<evidence type="ECO:0000256" key="3">
    <source>
        <dbReference type="ARBA" id="ARBA00022801"/>
    </source>
</evidence>
<dbReference type="PANTHER" id="PTHR43213:SF10">
    <property type="entry name" value="7-METHYL-GTP PYROPHOSPHATASE"/>
    <property type="match status" value="1"/>
</dbReference>
<dbReference type="FunFam" id="3.90.950.10:FF:000005">
    <property type="entry name" value="7-methyl-GTP pyrophosphatase"/>
    <property type="match status" value="1"/>
</dbReference>
<dbReference type="eggNOG" id="COG0424">
    <property type="taxonomic scope" value="Bacteria"/>
</dbReference>
<dbReference type="GO" id="GO:0009117">
    <property type="term" value="P:nucleotide metabolic process"/>
    <property type="evidence" value="ECO:0007669"/>
    <property type="project" value="UniProtKB-KW"/>
</dbReference>
<evidence type="ECO:0000256" key="8">
    <source>
        <dbReference type="ARBA" id="ARBA00068163"/>
    </source>
</evidence>
<dbReference type="AlphaFoldDB" id="A0A0B0H9Q1"/>
<dbReference type="CDD" id="cd00555">
    <property type="entry name" value="Maf"/>
    <property type="match status" value="1"/>
</dbReference>
<accession>A0A0B0H9Q1</accession>
<evidence type="ECO:0000256" key="4">
    <source>
        <dbReference type="ARBA" id="ARBA00023080"/>
    </source>
</evidence>
<sequence length="202" mass="22156">MSEKQMSKEQQRQLVLASTSPFRRELLAKLAISFDTADPSVDETALEDENPEELVTRLAHAKAKAVSADFEDALIIGSDQVAVIDGEILGKPGNHERAMQQLKAAAGRLVTFYTGLCLLDTATGRSEALCEPFSVHFRQLSESQINHYLVKEEPYNCAGSFKSEGLGIALFRKLEGDDPNTLIGLPLIRLVELLEKSGIEVL</sequence>
<organism evidence="10 11">
    <name type="scientific">Solemya velum gill symbiont</name>
    <dbReference type="NCBI Taxonomy" id="2340"/>
    <lineage>
        <taxon>Bacteria</taxon>
        <taxon>Pseudomonadati</taxon>
        <taxon>Pseudomonadota</taxon>
        <taxon>Gammaproteobacteria</taxon>
        <taxon>sulfur-oxidizing symbionts</taxon>
    </lineage>
</organism>
<comment type="catalytic activity">
    <reaction evidence="5 9">
        <text>N(7)-methyl-GTP + H2O = N(7)-methyl-GMP + diphosphate + H(+)</text>
        <dbReference type="Rhea" id="RHEA:58744"/>
        <dbReference type="ChEBI" id="CHEBI:15377"/>
        <dbReference type="ChEBI" id="CHEBI:15378"/>
        <dbReference type="ChEBI" id="CHEBI:33019"/>
        <dbReference type="ChEBI" id="CHEBI:58285"/>
        <dbReference type="ChEBI" id="CHEBI:87133"/>
    </reaction>
</comment>
<protein>
    <recommendedName>
        <fullName evidence="8 9">7-methyl-GTP pyrophosphatase</fullName>
        <shortName evidence="9">m(7)GTP pyrophosphatase</shortName>
        <ecNumber evidence="9">3.6.1.-</ecNumber>
    </recommendedName>
</protein>
<comment type="caution">
    <text evidence="10">The sequence shown here is derived from an EMBL/GenBank/DDBJ whole genome shotgun (WGS) entry which is preliminary data.</text>
</comment>
<dbReference type="NCBIfam" id="TIGR00172">
    <property type="entry name" value="maf"/>
    <property type="match status" value="1"/>
</dbReference>
<keyword evidence="3 9" id="KW-0378">Hydrolase</keyword>
<evidence type="ECO:0000256" key="9">
    <source>
        <dbReference type="HAMAP-Rule" id="MF_00528"/>
    </source>
</evidence>
<proteinExistence type="inferred from homology"/>
<feature type="site" description="Important for substrate specificity" evidence="9">
    <location>
        <position position="80"/>
    </location>
</feature>
<evidence type="ECO:0000256" key="5">
    <source>
        <dbReference type="ARBA" id="ARBA00050213"/>
    </source>
</evidence>
<dbReference type="Proteomes" id="UP000030856">
    <property type="component" value="Unassembled WGS sequence"/>
</dbReference>
<evidence type="ECO:0000256" key="1">
    <source>
        <dbReference type="ARBA" id="ARBA00004496"/>
    </source>
</evidence>
<dbReference type="STRING" id="2340.JV46_09660"/>
<comment type="similarity">
    <text evidence="7 9">Belongs to the Maf family. YceF subfamily.</text>
</comment>
<dbReference type="InterPro" id="IPR029001">
    <property type="entry name" value="ITPase-like_fam"/>
</dbReference>
<dbReference type="Pfam" id="PF02545">
    <property type="entry name" value="Maf"/>
    <property type="match status" value="1"/>
</dbReference>
<dbReference type="SUPFAM" id="SSF52972">
    <property type="entry name" value="ITPase-like"/>
    <property type="match status" value="1"/>
</dbReference>
<dbReference type="GO" id="GO:0047429">
    <property type="term" value="F:nucleoside triphosphate diphosphatase activity"/>
    <property type="evidence" value="ECO:0007669"/>
    <property type="project" value="InterPro"/>
</dbReference>
<dbReference type="EC" id="3.6.1.-" evidence="9"/>
<gene>
    <name evidence="10" type="ORF">JV46_09660</name>
</gene>
<keyword evidence="11" id="KW-1185">Reference proteome</keyword>
<evidence type="ECO:0000256" key="6">
    <source>
        <dbReference type="ARBA" id="ARBA00053369"/>
    </source>
</evidence>
<comment type="function">
    <text evidence="6 9">Nucleoside triphosphate pyrophosphatase that hydrolyzes 7-methyl-GTP (m(7)GTP). May have a dual role in cell division arrest and in preventing the incorporation of modified nucleotides into cellular nucleic acids.</text>
</comment>
<dbReference type="PATRIC" id="fig|2340.3.peg.1263"/>
<evidence type="ECO:0000256" key="7">
    <source>
        <dbReference type="ARBA" id="ARBA00060749"/>
    </source>
</evidence>
<evidence type="ECO:0000256" key="2">
    <source>
        <dbReference type="ARBA" id="ARBA00022490"/>
    </source>
</evidence>
<dbReference type="PIRSF" id="PIRSF006305">
    <property type="entry name" value="Maf"/>
    <property type="match status" value="1"/>
</dbReference>
<keyword evidence="4 9" id="KW-0546">Nucleotide metabolism</keyword>
<reference evidence="10 11" key="1">
    <citation type="journal article" date="2014" name="BMC Genomics">
        <title>The genome of the intracellular bacterium of the coastal bivalve, Solemya velum: a blueprint for thriving in and out of symbiosis.</title>
        <authorList>
            <person name="Dmytrenko O."/>
            <person name="Russell S.L."/>
            <person name="Loo W.T."/>
            <person name="Fontanez K.M."/>
            <person name="Liao L."/>
            <person name="Roeselers G."/>
            <person name="Sharma R."/>
            <person name="Stewart F.J."/>
            <person name="Newton I.L."/>
            <person name="Woyke T."/>
            <person name="Wu D."/>
            <person name="Lang J.M."/>
            <person name="Eisen J.A."/>
            <person name="Cavanaugh C.M."/>
        </authorList>
    </citation>
    <scope>NUCLEOTIDE SEQUENCE [LARGE SCALE GENOMIC DNA]</scope>
    <source>
        <strain evidence="10 11">WH</strain>
    </source>
</reference>